<evidence type="ECO:0000256" key="8">
    <source>
        <dbReference type="ARBA" id="ARBA00022741"/>
    </source>
</evidence>
<dbReference type="InterPro" id="IPR015864">
    <property type="entry name" value="FAD_synthase"/>
</dbReference>
<evidence type="ECO:0000256" key="4">
    <source>
        <dbReference type="ARBA" id="ARBA00022630"/>
    </source>
</evidence>
<evidence type="ECO:0000256" key="10">
    <source>
        <dbReference type="ARBA" id="ARBA00022827"/>
    </source>
</evidence>
<dbReference type="OrthoDB" id="5289144at2"/>
<dbReference type="EC" id="2.7.7.2" evidence="15"/>
<evidence type="ECO:0000256" key="15">
    <source>
        <dbReference type="PIRNR" id="PIRNR004491"/>
    </source>
</evidence>
<dbReference type="PIRSF" id="PIRSF004491">
    <property type="entry name" value="FAD_Synth"/>
    <property type="match status" value="1"/>
</dbReference>
<evidence type="ECO:0000256" key="14">
    <source>
        <dbReference type="ARBA" id="ARBA00049494"/>
    </source>
</evidence>
<dbReference type="InterPro" id="IPR014729">
    <property type="entry name" value="Rossmann-like_a/b/a_fold"/>
</dbReference>
<evidence type="ECO:0000256" key="3">
    <source>
        <dbReference type="ARBA" id="ARBA00005201"/>
    </source>
</evidence>
<dbReference type="GO" id="GO:0003919">
    <property type="term" value="F:FMN adenylyltransferase activity"/>
    <property type="evidence" value="ECO:0007669"/>
    <property type="project" value="UniProtKB-UniRule"/>
</dbReference>
<evidence type="ECO:0000256" key="9">
    <source>
        <dbReference type="ARBA" id="ARBA00022777"/>
    </source>
</evidence>
<dbReference type="Pfam" id="PF06574">
    <property type="entry name" value="FAD_syn"/>
    <property type="match status" value="1"/>
</dbReference>
<dbReference type="KEGG" id="bex:A11Q_927"/>
<dbReference type="Proteomes" id="UP000012040">
    <property type="component" value="Chromosome"/>
</dbReference>
<evidence type="ECO:0000259" key="16">
    <source>
        <dbReference type="SMART" id="SM00904"/>
    </source>
</evidence>
<evidence type="ECO:0000256" key="13">
    <source>
        <dbReference type="ARBA" id="ARBA00047880"/>
    </source>
</evidence>
<dbReference type="GO" id="GO:0009231">
    <property type="term" value="P:riboflavin biosynthetic process"/>
    <property type="evidence" value="ECO:0007669"/>
    <property type="project" value="InterPro"/>
</dbReference>
<dbReference type="Gene3D" id="2.40.30.30">
    <property type="entry name" value="Riboflavin kinase-like"/>
    <property type="match status" value="1"/>
</dbReference>
<dbReference type="SMART" id="SM00904">
    <property type="entry name" value="Flavokinase"/>
    <property type="match status" value="1"/>
</dbReference>
<dbReference type="PATRIC" id="fig|1184267.3.peg.942"/>
<dbReference type="SUPFAM" id="SSF52374">
    <property type="entry name" value="Nucleotidylyl transferase"/>
    <property type="match status" value="1"/>
</dbReference>
<evidence type="ECO:0000256" key="11">
    <source>
        <dbReference type="ARBA" id="ARBA00022840"/>
    </source>
</evidence>
<evidence type="ECO:0000313" key="18">
    <source>
        <dbReference type="Proteomes" id="UP000012040"/>
    </source>
</evidence>
<dbReference type="EC" id="2.7.1.26" evidence="15"/>
<feature type="domain" description="Riboflavin kinase" evidence="16">
    <location>
        <begin position="183"/>
        <end position="308"/>
    </location>
</feature>
<evidence type="ECO:0000256" key="7">
    <source>
        <dbReference type="ARBA" id="ARBA00022695"/>
    </source>
</evidence>
<evidence type="ECO:0000313" key="17">
    <source>
        <dbReference type="EMBL" id="AGH95143.1"/>
    </source>
</evidence>
<dbReference type="CDD" id="cd02064">
    <property type="entry name" value="FAD_synthetase_N"/>
    <property type="match status" value="1"/>
</dbReference>
<dbReference type="GO" id="GO:0005524">
    <property type="term" value="F:ATP binding"/>
    <property type="evidence" value="ECO:0007669"/>
    <property type="project" value="UniProtKB-UniRule"/>
</dbReference>
<protein>
    <recommendedName>
        <fullName evidence="15">Riboflavin biosynthesis protein</fullName>
    </recommendedName>
    <domain>
        <recommendedName>
            <fullName evidence="15">Riboflavin kinase</fullName>
            <ecNumber evidence="15">2.7.1.26</ecNumber>
        </recommendedName>
        <alternativeName>
            <fullName evidence="15">Flavokinase</fullName>
        </alternativeName>
    </domain>
    <domain>
        <recommendedName>
            <fullName evidence="15">FMN adenylyltransferase</fullName>
            <ecNumber evidence="15">2.7.7.2</ecNumber>
        </recommendedName>
        <alternativeName>
            <fullName evidence="15">FAD pyrophosphorylase</fullName>
        </alternativeName>
        <alternativeName>
            <fullName evidence="15">FAD synthase</fullName>
        </alternativeName>
    </domain>
</protein>
<dbReference type="InterPro" id="IPR002606">
    <property type="entry name" value="Riboflavin_kinase_bac"/>
</dbReference>
<dbReference type="NCBIfam" id="NF004160">
    <property type="entry name" value="PRK05627.1-3"/>
    <property type="match status" value="1"/>
</dbReference>
<keyword evidence="5 15" id="KW-0288">FMN</keyword>
<dbReference type="HOGENOM" id="CLU_048437_0_2_7"/>
<gene>
    <name evidence="17" type="ORF">A11Q_927</name>
</gene>
<sequence>MKWIRSQEESIPPFKSSVLTIGSFDGVHLGHQKLLTALVQKALENNTESVALTFKPHPRTVLRPDIPHHRLFDYKDQVEMMTQIGVNYLVEEKFSKDFSLMTAEEFLSTYVEKIFNPVHIVVGYDFNFGKSRDGNIDFLREYCRQKNIGLTVVEAYDKNGLIVSSSQIRTFLEHGEVKKAEELLGRPYYLRGPVRVGYKRGRTLGVPTANISPEIEFIPRKGVYLTWAYLKDKKYPSITNIGDNPTFEHSESYLKVETHIFDFDEDIYGEHLKVEIISFHRDEMKFNSVDSLKAQIFSDLEFARSYFGIKK</sequence>
<dbReference type="Gene3D" id="3.40.50.620">
    <property type="entry name" value="HUPs"/>
    <property type="match status" value="1"/>
</dbReference>
<evidence type="ECO:0000256" key="2">
    <source>
        <dbReference type="ARBA" id="ARBA00004726"/>
    </source>
</evidence>
<dbReference type="EMBL" id="CP003537">
    <property type="protein sequence ID" value="AGH95143.1"/>
    <property type="molecule type" value="Genomic_DNA"/>
</dbReference>
<comment type="similarity">
    <text evidence="15">Belongs to the ribF family.</text>
</comment>
<keyword evidence="11 15" id="KW-0067">ATP-binding</keyword>
<dbReference type="InterPro" id="IPR023468">
    <property type="entry name" value="Riboflavin_kinase"/>
</dbReference>
<keyword evidence="18" id="KW-1185">Reference proteome</keyword>
<keyword evidence="9 15" id="KW-0418">Kinase</keyword>
<keyword evidence="6 15" id="KW-0808">Transferase</keyword>
<name>M4V7G1_9BACT</name>
<dbReference type="STRING" id="1184267.A11Q_927"/>
<dbReference type="UniPathway" id="UPA00277">
    <property type="reaction ID" value="UER00407"/>
</dbReference>
<dbReference type="FunFam" id="3.40.50.620:FF:000021">
    <property type="entry name" value="Riboflavin biosynthesis protein"/>
    <property type="match status" value="1"/>
</dbReference>
<keyword evidence="4 15" id="KW-0285">Flavoprotein</keyword>
<comment type="catalytic activity">
    <reaction evidence="14 15">
        <text>FMN + ATP + H(+) = FAD + diphosphate</text>
        <dbReference type="Rhea" id="RHEA:17237"/>
        <dbReference type="ChEBI" id="CHEBI:15378"/>
        <dbReference type="ChEBI" id="CHEBI:30616"/>
        <dbReference type="ChEBI" id="CHEBI:33019"/>
        <dbReference type="ChEBI" id="CHEBI:57692"/>
        <dbReference type="ChEBI" id="CHEBI:58210"/>
        <dbReference type="EC" id="2.7.7.2"/>
    </reaction>
</comment>
<dbReference type="InterPro" id="IPR015865">
    <property type="entry name" value="Riboflavin_kinase_bac/euk"/>
</dbReference>
<comment type="function">
    <text evidence="1">Catalyzes the phosphorylation of riboflavin to FMN followed by the adenylation of FMN to FAD.</text>
</comment>
<dbReference type="UniPathway" id="UPA00276">
    <property type="reaction ID" value="UER00406"/>
</dbReference>
<evidence type="ECO:0000256" key="12">
    <source>
        <dbReference type="ARBA" id="ARBA00023268"/>
    </source>
</evidence>
<comment type="pathway">
    <text evidence="3 15">Cofactor biosynthesis; FMN biosynthesis; FMN from riboflavin (ATP route): step 1/1.</text>
</comment>
<keyword evidence="12" id="KW-0511">Multifunctional enzyme</keyword>
<keyword evidence="8 15" id="KW-0547">Nucleotide-binding</keyword>
<dbReference type="PANTHER" id="PTHR22749:SF6">
    <property type="entry name" value="RIBOFLAVIN KINASE"/>
    <property type="match status" value="1"/>
</dbReference>
<dbReference type="GO" id="GO:0008531">
    <property type="term" value="F:riboflavin kinase activity"/>
    <property type="evidence" value="ECO:0007669"/>
    <property type="project" value="UniProtKB-UniRule"/>
</dbReference>
<dbReference type="GO" id="GO:0009398">
    <property type="term" value="P:FMN biosynthetic process"/>
    <property type="evidence" value="ECO:0007669"/>
    <property type="project" value="UniProtKB-UniRule"/>
</dbReference>
<organism evidence="17 18">
    <name type="scientific">Pseudobdellovibrio exovorus JSS</name>
    <dbReference type="NCBI Taxonomy" id="1184267"/>
    <lineage>
        <taxon>Bacteria</taxon>
        <taxon>Pseudomonadati</taxon>
        <taxon>Bdellovibrionota</taxon>
        <taxon>Bdellovibrionia</taxon>
        <taxon>Bdellovibrionales</taxon>
        <taxon>Pseudobdellovibrionaceae</taxon>
        <taxon>Pseudobdellovibrio</taxon>
    </lineage>
</organism>
<dbReference type="RefSeq" id="WP_015469633.1">
    <property type="nucleotide sequence ID" value="NC_020813.1"/>
</dbReference>
<evidence type="ECO:0000256" key="1">
    <source>
        <dbReference type="ARBA" id="ARBA00002121"/>
    </source>
</evidence>
<dbReference type="NCBIfam" id="NF004162">
    <property type="entry name" value="PRK05627.1-5"/>
    <property type="match status" value="1"/>
</dbReference>
<dbReference type="InterPro" id="IPR023465">
    <property type="entry name" value="Riboflavin_kinase_dom_sf"/>
</dbReference>
<proteinExistence type="inferred from homology"/>
<comment type="catalytic activity">
    <reaction evidence="13 15">
        <text>riboflavin + ATP = FMN + ADP + H(+)</text>
        <dbReference type="Rhea" id="RHEA:14357"/>
        <dbReference type="ChEBI" id="CHEBI:15378"/>
        <dbReference type="ChEBI" id="CHEBI:30616"/>
        <dbReference type="ChEBI" id="CHEBI:57986"/>
        <dbReference type="ChEBI" id="CHEBI:58210"/>
        <dbReference type="ChEBI" id="CHEBI:456216"/>
        <dbReference type="EC" id="2.7.1.26"/>
    </reaction>
</comment>
<comment type="pathway">
    <text evidence="2 15">Cofactor biosynthesis; FAD biosynthesis; FAD from FMN: step 1/1.</text>
</comment>
<dbReference type="SUPFAM" id="SSF82114">
    <property type="entry name" value="Riboflavin kinase-like"/>
    <property type="match status" value="1"/>
</dbReference>
<dbReference type="Pfam" id="PF01687">
    <property type="entry name" value="Flavokinase"/>
    <property type="match status" value="1"/>
</dbReference>
<dbReference type="GO" id="GO:0006747">
    <property type="term" value="P:FAD biosynthetic process"/>
    <property type="evidence" value="ECO:0007669"/>
    <property type="project" value="UniProtKB-UniRule"/>
</dbReference>
<dbReference type="NCBIfam" id="TIGR00083">
    <property type="entry name" value="ribF"/>
    <property type="match status" value="1"/>
</dbReference>
<dbReference type="PANTHER" id="PTHR22749">
    <property type="entry name" value="RIBOFLAVIN KINASE/FMN ADENYLYLTRANSFERASE"/>
    <property type="match status" value="1"/>
</dbReference>
<keyword evidence="7 15" id="KW-0548">Nucleotidyltransferase</keyword>
<accession>M4V7G1</accession>
<dbReference type="AlphaFoldDB" id="M4V7G1"/>
<evidence type="ECO:0000256" key="6">
    <source>
        <dbReference type="ARBA" id="ARBA00022679"/>
    </source>
</evidence>
<dbReference type="eggNOG" id="COG0196">
    <property type="taxonomic scope" value="Bacteria"/>
</dbReference>
<keyword evidence="10 15" id="KW-0274">FAD</keyword>
<reference evidence="17 18" key="1">
    <citation type="journal article" date="2013" name="ISME J.">
        <title>By their genes ye shall know them: genomic signatures of predatory bacteria.</title>
        <authorList>
            <person name="Pasternak Z."/>
            <person name="Pietrokovski S."/>
            <person name="Rotem O."/>
            <person name="Gophna U."/>
            <person name="Lurie-Weinberger M.N."/>
            <person name="Jurkevitch E."/>
        </authorList>
    </citation>
    <scope>NUCLEOTIDE SEQUENCE [LARGE SCALE GENOMIC DNA]</scope>
    <source>
        <strain evidence="17 18">JSS</strain>
    </source>
</reference>
<evidence type="ECO:0000256" key="5">
    <source>
        <dbReference type="ARBA" id="ARBA00022643"/>
    </source>
</evidence>